<accession>A0A3M7Q6X2</accession>
<reference evidence="1 2" key="1">
    <citation type="journal article" date="2018" name="Sci. Rep.">
        <title>Genomic signatures of local adaptation to the degree of environmental predictability in rotifers.</title>
        <authorList>
            <person name="Franch-Gras L."/>
            <person name="Hahn C."/>
            <person name="Garcia-Roger E.M."/>
            <person name="Carmona M.J."/>
            <person name="Serra M."/>
            <person name="Gomez A."/>
        </authorList>
    </citation>
    <scope>NUCLEOTIDE SEQUENCE [LARGE SCALE GENOMIC DNA]</scope>
    <source>
        <strain evidence="1">HYR1</strain>
    </source>
</reference>
<proteinExistence type="predicted"/>
<dbReference type="Proteomes" id="UP000276133">
    <property type="component" value="Unassembled WGS sequence"/>
</dbReference>
<gene>
    <name evidence="1" type="ORF">BpHYR1_044975</name>
</gene>
<dbReference type="AlphaFoldDB" id="A0A3M7Q6X2"/>
<comment type="caution">
    <text evidence="1">The sequence shown here is derived from an EMBL/GenBank/DDBJ whole genome shotgun (WGS) entry which is preliminary data.</text>
</comment>
<organism evidence="1 2">
    <name type="scientific">Brachionus plicatilis</name>
    <name type="common">Marine rotifer</name>
    <name type="synonym">Brachionus muelleri</name>
    <dbReference type="NCBI Taxonomy" id="10195"/>
    <lineage>
        <taxon>Eukaryota</taxon>
        <taxon>Metazoa</taxon>
        <taxon>Spiralia</taxon>
        <taxon>Gnathifera</taxon>
        <taxon>Rotifera</taxon>
        <taxon>Eurotatoria</taxon>
        <taxon>Monogononta</taxon>
        <taxon>Pseudotrocha</taxon>
        <taxon>Ploima</taxon>
        <taxon>Brachionidae</taxon>
        <taxon>Brachionus</taxon>
    </lineage>
</organism>
<evidence type="ECO:0000313" key="1">
    <source>
        <dbReference type="EMBL" id="RNA06922.1"/>
    </source>
</evidence>
<name>A0A3M7Q6X2_BRAPC</name>
<evidence type="ECO:0000313" key="2">
    <source>
        <dbReference type="Proteomes" id="UP000276133"/>
    </source>
</evidence>
<sequence>MFTLFVIHSDKIGSNNTVSPFSTPRCRIESSPYETFTILKWMSCFDNKKSAFYTQKKDYDNQNK</sequence>
<protein>
    <submittedName>
        <fullName evidence="1">Uncharacterized protein</fullName>
    </submittedName>
</protein>
<keyword evidence="2" id="KW-1185">Reference proteome</keyword>
<dbReference type="EMBL" id="REGN01007223">
    <property type="protein sequence ID" value="RNA06922.1"/>
    <property type="molecule type" value="Genomic_DNA"/>
</dbReference>